<reference evidence="4 5" key="1">
    <citation type="submission" date="2016-10" db="EMBL/GenBank/DDBJ databases">
        <authorList>
            <person name="de Groot N.N."/>
        </authorList>
    </citation>
    <scope>NUCLEOTIDE SEQUENCE [LARGE SCALE GENOMIC DNA]</scope>
    <source>
        <strain evidence="4 5">DSM 4180</strain>
    </source>
</reference>
<feature type="compositionally biased region" description="Acidic residues" evidence="1">
    <location>
        <begin position="63"/>
        <end position="74"/>
    </location>
</feature>
<dbReference type="RefSeq" id="WP_143096319.1">
    <property type="nucleotide sequence ID" value="NZ_FOUO01000001.1"/>
</dbReference>
<gene>
    <name evidence="4" type="ORF">SAMN05421721_10193</name>
</gene>
<evidence type="ECO:0000313" key="5">
    <source>
        <dbReference type="Proteomes" id="UP000199556"/>
    </source>
</evidence>
<dbReference type="EMBL" id="FOUO01000001">
    <property type="protein sequence ID" value="SFM24414.1"/>
    <property type="molecule type" value="Genomic_DNA"/>
</dbReference>
<evidence type="ECO:0000256" key="2">
    <source>
        <dbReference type="SAM" id="SignalP"/>
    </source>
</evidence>
<evidence type="ECO:0000313" key="4">
    <source>
        <dbReference type="EMBL" id="SFM24414.1"/>
    </source>
</evidence>
<proteinExistence type="predicted"/>
<feature type="domain" description="DUF2914" evidence="3">
    <location>
        <begin position="220"/>
        <end position="276"/>
    </location>
</feature>
<dbReference type="OrthoDB" id="9796654at2"/>
<name>A0A1I4P976_ECTMO</name>
<evidence type="ECO:0000259" key="3">
    <source>
        <dbReference type="Pfam" id="PF11141"/>
    </source>
</evidence>
<keyword evidence="2" id="KW-0732">Signal</keyword>
<keyword evidence="5" id="KW-1185">Reference proteome</keyword>
<dbReference type="Proteomes" id="UP000199556">
    <property type="component" value="Unassembled WGS sequence"/>
</dbReference>
<feature type="compositionally biased region" description="Low complexity" evidence="1">
    <location>
        <begin position="95"/>
        <end position="108"/>
    </location>
</feature>
<dbReference type="Pfam" id="PF11141">
    <property type="entry name" value="DUF2914"/>
    <property type="match status" value="1"/>
</dbReference>
<protein>
    <recommendedName>
        <fullName evidence="3">DUF2914 domain-containing protein</fullName>
    </recommendedName>
</protein>
<organism evidence="4 5">
    <name type="scientific">Ectothiorhodospira mobilis</name>
    <dbReference type="NCBI Taxonomy" id="195064"/>
    <lineage>
        <taxon>Bacteria</taxon>
        <taxon>Pseudomonadati</taxon>
        <taxon>Pseudomonadota</taxon>
        <taxon>Gammaproteobacteria</taxon>
        <taxon>Chromatiales</taxon>
        <taxon>Ectothiorhodospiraceae</taxon>
        <taxon>Ectothiorhodospira</taxon>
    </lineage>
</organism>
<feature type="compositionally biased region" description="Basic and acidic residues" evidence="1">
    <location>
        <begin position="160"/>
        <end position="175"/>
    </location>
</feature>
<accession>A0A1I4P976</accession>
<dbReference type="STRING" id="195064.SAMN05421721_10193"/>
<dbReference type="AlphaFoldDB" id="A0A1I4P976"/>
<feature type="signal peptide" evidence="2">
    <location>
        <begin position="1"/>
        <end position="21"/>
    </location>
</feature>
<evidence type="ECO:0000256" key="1">
    <source>
        <dbReference type="SAM" id="MobiDB-lite"/>
    </source>
</evidence>
<feature type="compositionally biased region" description="Basic and acidic residues" evidence="1">
    <location>
        <begin position="128"/>
        <end position="146"/>
    </location>
</feature>
<sequence length="283" mass="30345">MRQPNPLQHLLPRLAVPTVLALALPLQTAAAQHLGETNAPTLHLAQSGEAPAVSQQPASPPDGTDDTGMPEEADQAAQEAVVPDGPESPDESGPADTAATDGDGAENGNEAEEEAPRTAPPEGSEGEDGSRSDQEALGDEETRAAEEEAEGQDGEDQGDEDHAADEGSRDDDAGPHGRVARAAFTSGIEDREPVDRLETVDAGNGEVLFFTEIRDHEGGTIIHQWRYQGWDMGEVRFEIDGPRWRVWSSKTLRPEWTGPWTVRVVDQDGRLLDAYHLRVTGGD</sequence>
<dbReference type="InterPro" id="IPR022606">
    <property type="entry name" value="DUF2914"/>
</dbReference>
<feature type="region of interest" description="Disordered" evidence="1">
    <location>
        <begin position="47"/>
        <end position="177"/>
    </location>
</feature>
<feature type="compositionally biased region" description="Acidic residues" evidence="1">
    <location>
        <begin position="147"/>
        <end position="159"/>
    </location>
</feature>
<feature type="chain" id="PRO_5011561285" description="DUF2914 domain-containing protein" evidence="2">
    <location>
        <begin position="22"/>
        <end position="283"/>
    </location>
</feature>
<feature type="compositionally biased region" description="Low complexity" evidence="1">
    <location>
        <begin position="75"/>
        <end position="84"/>
    </location>
</feature>